<organism evidence="2 3">
    <name type="scientific">Actinophytocola oryzae</name>
    <dbReference type="NCBI Taxonomy" id="502181"/>
    <lineage>
        <taxon>Bacteria</taxon>
        <taxon>Bacillati</taxon>
        <taxon>Actinomycetota</taxon>
        <taxon>Actinomycetes</taxon>
        <taxon>Pseudonocardiales</taxon>
        <taxon>Pseudonocardiaceae</taxon>
    </lineage>
</organism>
<evidence type="ECO:0000256" key="1">
    <source>
        <dbReference type="HAMAP-Rule" id="MF_01972"/>
    </source>
</evidence>
<feature type="binding site" evidence="1">
    <location>
        <position position="129"/>
    </location>
    <ligand>
        <name>substrate</name>
    </ligand>
</feature>
<comment type="cofactor">
    <cofactor evidence="1">
        <name>heme</name>
        <dbReference type="ChEBI" id="CHEBI:30413"/>
    </cofactor>
    <text evidence="1">Binds 1 heme group per subunit.</text>
</comment>
<dbReference type="Gene3D" id="1.20.58.480">
    <property type="match status" value="1"/>
</dbReference>
<comment type="similarity">
    <text evidence="1">Belongs to the tryptophan 2,3-dioxygenase family.</text>
</comment>
<proteinExistence type="inferred from homology"/>
<dbReference type="GO" id="GO:0019442">
    <property type="term" value="P:L-tryptophan catabolic process to acetyl-CoA"/>
    <property type="evidence" value="ECO:0007669"/>
    <property type="project" value="TreeGrafter"/>
</dbReference>
<protein>
    <recommendedName>
        <fullName evidence="1">Tryptophan 2,3-dioxygenase</fullName>
        <shortName evidence="1">TDO</shortName>
        <ecNumber evidence="1">1.13.11.11</ecNumber>
    </recommendedName>
    <alternativeName>
        <fullName evidence="1">Tryptamin 2,3-dioxygenase</fullName>
    </alternativeName>
    <alternativeName>
        <fullName evidence="1">Tryptophan oxygenase</fullName>
        <shortName evidence="1">TO</shortName>
        <shortName evidence="1">TRPO</shortName>
    </alternativeName>
    <alternativeName>
        <fullName evidence="1">Tryptophan pyrrolase</fullName>
    </alternativeName>
    <alternativeName>
        <fullName evidence="1">Tryptophanase</fullName>
    </alternativeName>
</protein>
<comment type="pathway">
    <text evidence="1">Amino-acid degradation; L-tryptophan degradation via kynurenine pathway; L-kynurenine from L-tryptophan: step 1/2.</text>
</comment>
<dbReference type="GO" id="GO:0046872">
    <property type="term" value="F:metal ion binding"/>
    <property type="evidence" value="ECO:0007669"/>
    <property type="project" value="UniProtKB-KW"/>
</dbReference>
<evidence type="ECO:0000313" key="3">
    <source>
        <dbReference type="Proteomes" id="UP000294927"/>
    </source>
</evidence>
<keyword evidence="1" id="KW-0560">Oxidoreductase</keyword>
<keyword evidence="1 2" id="KW-0223">Dioxygenase</keyword>
<comment type="function">
    <text evidence="1">Heme-dependent dioxygenase that catalyzes the oxidative cleavage of the L-tryptophan (L-Trp) pyrrole ring and converts L-tryptophan to N-formyl-L-kynurenine. Catalyzes the oxidative cleavage of the indole moiety.</text>
</comment>
<dbReference type="RefSeq" id="WP_133900687.1">
    <property type="nucleotide sequence ID" value="NZ_SOCP01000001.1"/>
</dbReference>
<dbReference type="UniPathway" id="UPA00333">
    <property type="reaction ID" value="UER00453"/>
</dbReference>
<dbReference type="InterPro" id="IPR037217">
    <property type="entry name" value="Trp/Indoleamine_2_3_dOase-like"/>
</dbReference>
<dbReference type="Proteomes" id="UP000294927">
    <property type="component" value="Unassembled WGS sequence"/>
</dbReference>
<dbReference type="OrthoDB" id="9776847at2"/>
<accession>A0A4R7W409</accession>
<comment type="subunit">
    <text evidence="1">Homotetramer.</text>
</comment>
<comment type="caution">
    <text evidence="2">The sequence shown here is derived from an EMBL/GenBank/DDBJ whole genome shotgun (WGS) entry which is preliminary data.</text>
</comment>
<comment type="caution">
    <text evidence="1">Lacks conserved residue(s) required for the propagation of feature annotation.</text>
</comment>
<dbReference type="InterPro" id="IPR004981">
    <property type="entry name" value="Trp_2_3_dOase"/>
</dbReference>
<feature type="binding site" evidence="1">
    <location>
        <position position="266"/>
    </location>
    <ligand>
        <name>substrate</name>
    </ligand>
</feature>
<gene>
    <name evidence="1" type="primary">kynA</name>
    <name evidence="2" type="ORF">CLV71_101277</name>
</gene>
<dbReference type="Pfam" id="PF03301">
    <property type="entry name" value="Trp_dioxygenase"/>
    <property type="match status" value="2"/>
</dbReference>
<feature type="binding site" description="axial binding residue" evidence="1">
    <location>
        <position position="252"/>
    </location>
    <ligand>
        <name>heme</name>
        <dbReference type="ChEBI" id="CHEBI:30413"/>
    </ligand>
    <ligandPart>
        <name>Fe</name>
        <dbReference type="ChEBI" id="CHEBI:18248"/>
    </ligandPart>
</feature>
<dbReference type="EMBL" id="SOCP01000001">
    <property type="protein sequence ID" value="TDV57406.1"/>
    <property type="molecule type" value="Genomic_DNA"/>
</dbReference>
<dbReference type="EC" id="1.13.11.11" evidence="1"/>
<dbReference type="GO" id="GO:0019441">
    <property type="term" value="P:L-tryptophan catabolic process to kynurenine"/>
    <property type="evidence" value="ECO:0007669"/>
    <property type="project" value="UniProtKB-UniRule"/>
</dbReference>
<keyword evidence="3" id="KW-1185">Reference proteome</keyword>
<name>A0A4R7W409_9PSEU</name>
<keyword evidence="1" id="KW-0479">Metal-binding</keyword>
<dbReference type="PANTHER" id="PTHR10138:SF0">
    <property type="entry name" value="TRYPTOPHAN 2,3-DIOXYGENASE"/>
    <property type="match status" value="1"/>
</dbReference>
<dbReference type="HAMAP" id="MF_01972">
    <property type="entry name" value="T23O"/>
    <property type="match status" value="1"/>
</dbReference>
<keyword evidence="1" id="KW-0408">Iron</keyword>
<keyword evidence="1" id="KW-0349">Heme</keyword>
<dbReference type="GO" id="GO:0020037">
    <property type="term" value="F:heme binding"/>
    <property type="evidence" value="ECO:0007669"/>
    <property type="project" value="UniProtKB-UniRule"/>
</dbReference>
<comment type="catalytic activity">
    <reaction evidence="1">
        <text>L-tryptophan + O2 = N-formyl-L-kynurenine</text>
        <dbReference type="Rhea" id="RHEA:24536"/>
        <dbReference type="ChEBI" id="CHEBI:15379"/>
        <dbReference type="ChEBI" id="CHEBI:57912"/>
        <dbReference type="ChEBI" id="CHEBI:58629"/>
        <dbReference type="EC" id="1.13.11.11"/>
    </reaction>
</comment>
<sequence length="294" mass="32675">MIREVPDIGSSSDAERAANAASGGGCPITRFAGQSTPYIDYQSIDVLLSLQHPRSDAPVEMTFYIMGQVKELLFKLLYEQLCQVRGLLDLDRVADALRELRRVRTVVDLLVRAWDVLGTLAPTEFNSFRDYLGHASGVQSYMYRMVECVLGNKDPALVRPYAKVPGVREQVAAALTGPSLYDAAIALLVRRGAPIEAAVLDRDLTRPYRPAPSVERAWVEIYRSSEAAAPDFQLAEALMDLAEGMSRWRAVHLLTVERVIGAKPGTGGSSGIRWLRRVNEHRFFPELWSARCLL</sequence>
<dbReference type="AlphaFoldDB" id="A0A4R7W409"/>
<keyword evidence="1" id="KW-0823">Tryptophan catabolism</keyword>
<dbReference type="SUPFAM" id="SSF140959">
    <property type="entry name" value="Indolic compounds 2,3-dioxygenase-like"/>
    <property type="match status" value="1"/>
</dbReference>
<dbReference type="PANTHER" id="PTHR10138">
    <property type="entry name" value="TRYPTOPHAN 2,3-DIOXYGENASE"/>
    <property type="match status" value="1"/>
</dbReference>
<evidence type="ECO:0000313" key="2">
    <source>
        <dbReference type="EMBL" id="TDV57406.1"/>
    </source>
</evidence>
<dbReference type="GO" id="GO:0004833">
    <property type="term" value="F:L-tryptophan 2,3-dioxygenase activity"/>
    <property type="evidence" value="ECO:0007669"/>
    <property type="project" value="UniProtKB-UniRule"/>
</dbReference>
<reference evidence="2 3" key="1">
    <citation type="submission" date="2019-03" db="EMBL/GenBank/DDBJ databases">
        <title>Genomic Encyclopedia of Archaeal and Bacterial Type Strains, Phase II (KMG-II): from individual species to whole genera.</title>
        <authorList>
            <person name="Goeker M."/>
        </authorList>
    </citation>
    <scope>NUCLEOTIDE SEQUENCE [LARGE SCALE GENOMIC DNA]</scope>
    <source>
        <strain evidence="2 3">DSM 45499</strain>
    </source>
</reference>